<dbReference type="EMBL" id="CP053452">
    <property type="protein sequence ID" value="QJW93572.1"/>
    <property type="molecule type" value="Genomic_DNA"/>
</dbReference>
<dbReference type="Proteomes" id="UP000503447">
    <property type="component" value="Chromosome"/>
</dbReference>
<organism evidence="2 3">
    <name type="scientific">Frigoriglobus tundricola</name>
    <dbReference type="NCBI Taxonomy" id="2774151"/>
    <lineage>
        <taxon>Bacteria</taxon>
        <taxon>Pseudomonadati</taxon>
        <taxon>Planctomycetota</taxon>
        <taxon>Planctomycetia</taxon>
        <taxon>Gemmatales</taxon>
        <taxon>Gemmataceae</taxon>
        <taxon>Frigoriglobus</taxon>
    </lineage>
</organism>
<keyword evidence="3" id="KW-1185">Reference proteome</keyword>
<keyword evidence="1" id="KW-0472">Membrane</keyword>
<proteinExistence type="predicted"/>
<accession>A0A6M5YKP5</accession>
<protein>
    <submittedName>
        <fullName evidence="2">Uncharacterized protein</fullName>
    </submittedName>
</protein>
<evidence type="ECO:0000313" key="3">
    <source>
        <dbReference type="Proteomes" id="UP000503447"/>
    </source>
</evidence>
<gene>
    <name evidence="2" type="ORF">FTUN_1079</name>
</gene>
<dbReference type="RefSeq" id="WP_171469742.1">
    <property type="nucleotide sequence ID" value="NZ_CP053452.2"/>
</dbReference>
<evidence type="ECO:0000313" key="2">
    <source>
        <dbReference type="EMBL" id="QJW93572.1"/>
    </source>
</evidence>
<reference evidence="3" key="1">
    <citation type="submission" date="2020-05" db="EMBL/GenBank/DDBJ databases">
        <title>Frigoriglobus tundricola gen. nov., sp. nov., a psychrotolerant cellulolytic planctomycete of the family Gemmataceae with two divergent copies of 16S rRNA gene.</title>
        <authorList>
            <person name="Kulichevskaya I.S."/>
            <person name="Ivanova A.A."/>
            <person name="Naumoff D.G."/>
            <person name="Beletsky A.V."/>
            <person name="Rijpstra W.I.C."/>
            <person name="Sinninghe Damste J.S."/>
            <person name="Mardanov A.V."/>
            <person name="Ravin N.V."/>
            <person name="Dedysh S.N."/>
        </authorList>
    </citation>
    <scope>NUCLEOTIDE SEQUENCE [LARGE SCALE GENOMIC DNA]</scope>
    <source>
        <strain evidence="3">PL17</strain>
    </source>
</reference>
<sequence length="624" mass="65930">MTSPDDPLEALAQLVVRLRAAAAAERAAVVDRLLPLLGNARIPIGLRLAATARAVDALPDTARTVRPIVRAITAGLSPVRAIERLRHLQHLTERGHALDALVAVRERKVKMGCPRCGVRLARADMAKHLWHQHGLALVDGKTRGRPGAIKALHREYAATGDPALIDRAVDVGGEAAVRKWAAETASDEEALPLCAAARDRGVSLCPVCFADVPLVVPALPPVLAVAHSRLAGDGLVATAPGAFPPRVAATVVAAAVLFTVTVFAHVALGFVFAILAYFVTLVARIVRGPMDTGAVDAAWRKLAPRSADQRDAARFLTRLCRTSVGRGDAMERANVLQRVIARAQDNPAEQQLLAAALALQMDDAGRLGRDRAAGIADLVAPVFRGEQPAAFAEYVLATYLSGPHDAGERVRLRVLLYRAAFDAGLAPRAVIDLCAAAEHVAEAMQFPPPHVAQLFGVWTDGRKARPWAQVGDAQTVFDLAAGAPATAARLLVNAPGLLLVCGTPPEIERELGPVLVTTTGVSLGGAVTLDPDADVSVTEDDRALIFGKHRFRLDRGVPEGFLAELKAWLQFRAEVLARYPEQYLSAGGRSPARLIAPFVARCSACGAACVPVVGAVARPHGRSG</sequence>
<feature type="transmembrane region" description="Helical" evidence="1">
    <location>
        <begin position="247"/>
        <end position="280"/>
    </location>
</feature>
<dbReference type="KEGG" id="ftj:FTUN_1079"/>
<dbReference type="AlphaFoldDB" id="A0A6M5YKP5"/>
<name>A0A6M5YKP5_9BACT</name>
<keyword evidence="1" id="KW-0812">Transmembrane</keyword>
<evidence type="ECO:0000256" key="1">
    <source>
        <dbReference type="SAM" id="Phobius"/>
    </source>
</evidence>
<keyword evidence="1" id="KW-1133">Transmembrane helix</keyword>